<evidence type="ECO:0000313" key="1">
    <source>
        <dbReference type="EMBL" id="ADO98967.1"/>
    </source>
</evidence>
<sequence>MFVLSDIKSGGIYAIKSKDRKKTVTVFEDYEDAERYAGQLEAEDYEDNLEIIECDPTVISINCNTYGYTYLIIKKDDLIIPP</sequence>
<organism evidence="1 2">
    <name type="scientific">Prochlorococcus phage P-SSM7</name>
    <dbReference type="NCBI Taxonomy" id="445688"/>
    <lineage>
        <taxon>Viruses</taxon>
        <taxon>Duplodnaviria</taxon>
        <taxon>Heunggongvirae</taxon>
        <taxon>Uroviricota</taxon>
        <taxon>Caudoviricetes</taxon>
        <taxon>Pantevenvirales</taxon>
        <taxon>Kyanoviridae</taxon>
        <taxon>Palaemonvirus</taxon>
        <taxon>Palaemonvirus pssm7</taxon>
    </lineage>
</organism>
<dbReference type="OrthoDB" id="26184at10239"/>
<dbReference type="EMBL" id="GU071103">
    <property type="protein sequence ID" value="ADO98967.1"/>
    <property type="molecule type" value="Genomic_DNA"/>
</dbReference>
<dbReference type="Pfam" id="PF11360">
    <property type="entry name" value="DUF3110"/>
    <property type="match status" value="1"/>
</dbReference>
<dbReference type="InterPro" id="IPR021503">
    <property type="entry name" value="DUF3110"/>
</dbReference>
<reference evidence="1 2" key="1">
    <citation type="journal article" date="2010" name="Environ. Microbiol.">
        <title>Genomic analysis of oceanic cyanobacterial myoviruses compared with T4-like myoviruses from diverse hosts and environments.</title>
        <authorList>
            <person name="Sullivan M.B."/>
            <person name="Huang K.H."/>
            <person name="Ignacio-Espinoza J.C."/>
            <person name="Berlin A.M."/>
            <person name="Kelly L."/>
            <person name="Weigele P.R."/>
            <person name="DeFrancesco A.S."/>
            <person name="Kern S.E."/>
            <person name="Thompson L.R."/>
            <person name="Young S."/>
            <person name="Yandava C."/>
            <person name="Fu R."/>
            <person name="Krastins B."/>
            <person name="Chase M."/>
            <person name="Sarracino D."/>
            <person name="Osburne M.S."/>
            <person name="Henn M.R."/>
            <person name="Chisholm S.W."/>
        </authorList>
    </citation>
    <scope>NUCLEOTIDE SEQUENCE [LARGE SCALE GENOMIC DNA]</scope>
    <source>
        <strain evidence="1">NATL1A-15</strain>
    </source>
</reference>
<dbReference type="GeneID" id="10329468"/>
<accession>E3SNQ4</accession>
<protein>
    <submittedName>
        <fullName evidence="1">Uncharacterized protein</fullName>
    </submittedName>
</protein>
<gene>
    <name evidence="1" type="ORF">PSSM7_140</name>
</gene>
<dbReference type="Proteomes" id="UP000006532">
    <property type="component" value="Segment"/>
</dbReference>
<keyword evidence="2" id="KW-1185">Reference proteome</keyword>
<dbReference type="RefSeq" id="YP_004324967.1">
    <property type="nucleotide sequence ID" value="NC_015290.1"/>
</dbReference>
<evidence type="ECO:0000313" key="2">
    <source>
        <dbReference type="Proteomes" id="UP000006532"/>
    </source>
</evidence>
<dbReference type="KEGG" id="vg:10329468"/>
<name>E3SNQ4_9CAUD</name>
<proteinExistence type="predicted"/>